<feature type="compositionally biased region" description="Basic and acidic residues" evidence="1">
    <location>
        <begin position="59"/>
        <end position="69"/>
    </location>
</feature>
<evidence type="ECO:0000313" key="3">
    <source>
        <dbReference type="Proteomes" id="UP000054564"/>
    </source>
</evidence>
<gene>
    <name evidence="2" type="ORF">PSTG_09570</name>
</gene>
<organism evidence="2 3">
    <name type="scientific">Puccinia striiformis f. sp. tritici PST-78</name>
    <dbReference type="NCBI Taxonomy" id="1165861"/>
    <lineage>
        <taxon>Eukaryota</taxon>
        <taxon>Fungi</taxon>
        <taxon>Dikarya</taxon>
        <taxon>Basidiomycota</taxon>
        <taxon>Pucciniomycotina</taxon>
        <taxon>Pucciniomycetes</taxon>
        <taxon>Pucciniales</taxon>
        <taxon>Pucciniaceae</taxon>
        <taxon>Puccinia</taxon>
    </lineage>
</organism>
<evidence type="ECO:0000256" key="1">
    <source>
        <dbReference type="SAM" id="MobiDB-lite"/>
    </source>
</evidence>
<comment type="caution">
    <text evidence="2">The sequence shown here is derived from an EMBL/GenBank/DDBJ whole genome shotgun (WGS) entry which is preliminary data.</text>
</comment>
<accession>A0A0L0VCX5</accession>
<dbReference type="EMBL" id="AJIL01000072">
    <property type="protein sequence ID" value="KNE97143.1"/>
    <property type="molecule type" value="Genomic_DNA"/>
</dbReference>
<evidence type="ECO:0000313" key="2">
    <source>
        <dbReference type="EMBL" id="KNE97143.1"/>
    </source>
</evidence>
<sequence length="115" mass="12511">MAMGKTKELIRPALGRPDTTKTFTEYLRSQILKKKNTCFFLRPVQGLVGPACPSSSRTRPSDRRSDSAVRADAPAHQLLGQAGPTRGRTAKFENCSDAPVRGLIGPARPSNSFIQ</sequence>
<proteinExistence type="predicted"/>
<reference evidence="3" key="1">
    <citation type="submission" date="2014-03" db="EMBL/GenBank/DDBJ databases">
        <title>The Genome Sequence of Puccinia striiformis f. sp. tritici PST-78.</title>
        <authorList>
            <consortium name="The Broad Institute Genome Sequencing Platform"/>
            <person name="Cuomo C."/>
            <person name="Hulbert S."/>
            <person name="Chen X."/>
            <person name="Walker B."/>
            <person name="Young S.K."/>
            <person name="Zeng Q."/>
            <person name="Gargeya S."/>
            <person name="Fitzgerald M."/>
            <person name="Haas B."/>
            <person name="Abouelleil A."/>
            <person name="Alvarado L."/>
            <person name="Arachchi H.M."/>
            <person name="Berlin A.M."/>
            <person name="Chapman S.B."/>
            <person name="Goldberg J."/>
            <person name="Griggs A."/>
            <person name="Gujja S."/>
            <person name="Hansen M."/>
            <person name="Howarth C."/>
            <person name="Imamovic A."/>
            <person name="Larimer J."/>
            <person name="McCowan C."/>
            <person name="Montmayeur A."/>
            <person name="Murphy C."/>
            <person name="Neiman D."/>
            <person name="Pearson M."/>
            <person name="Priest M."/>
            <person name="Roberts A."/>
            <person name="Saif S."/>
            <person name="Shea T."/>
            <person name="Sisk P."/>
            <person name="Sykes S."/>
            <person name="Wortman J."/>
            <person name="Nusbaum C."/>
            <person name="Birren B."/>
        </authorList>
    </citation>
    <scope>NUCLEOTIDE SEQUENCE [LARGE SCALE GENOMIC DNA]</scope>
    <source>
        <strain evidence="3">race PST-78</strain>
    </source>
</reference>
<name>A0A0L0VCX5_9BASI</name>
<keyword evidence="3" id="KW-1185">Reference proteome</keyword>
<feature type="region of interest" description="Disordered" evidence="1">
    <location>
        <begin position="47"/>
        <end position="88"/>
    </location>
</feature>
<dbReference type="Proteomes" id="UP000054564">
    <property type="component" value="Unassembled WGS sequence"/>
</dbReference>
<dbReference type="AlphaFoldDB" id="A0A0L0VCX5"/>
<protein>
    <submittedName>
        <fullName evidence="2">Uncharacterized protein</fullName>
    </submittedName>
</protein>